<gene>
    <name evidence="1" type="ORF">QAD02_016887</name>
</gene>
<dbReference type="EMBL" id="CM056742">
    <property type="protein sequence ID" value="KAJ8681100.1"/>
    <property type="molecule type" value="Genomic_DNA"/>
</dbReference>
<evidence type="ECO:0000313" key="1">
    <source>
        <dbReference type="EMBL" id="KAJ8681100.1"/>
    </source>
</evidence>
<accession>A0ACC2PBU8</accession>
<reference evidence="1" key="1">
    <citation type="submission" date="2023-04" db="EMBL/GenBank/DDBJ databases">
        <title>A chromosome-level genome assembly of the parasitoid wasp Eretmocerus hayati.</title>
        <authorList>
            <person name="Zhong Y."/>
            <person name="Liu S."/>
            <person name="Liu Y."/>
        </authorList>
    </citation>
    <scope>NUCLEOTIDE SEQUENCE</scope>
    <source>
        <strain evidence="1">ZJU_SS_LIU_2023</strain>
    </source>
</reference>
<comment type="caution">
    <text evidence="1">The sequence shown here is derived from an EMBL/GenBank/DDBJ whole genome shotgun (WGS) entry which is preliminary data.</text>
</comment>
<keyword evidence="2" id="KW-1185">Reference proteome</keyword>
<evidence type="ECO:0000313" key="2">
    <source>
        <dbReference type="Proteomes" id="UP001239111"/>
    </source>
</evidence>
<protein>
    <submittedName>
        <fullName evidence="1">Uncharacterized protein</fullName>
    </submittedName>
</protein>
<proteinExistence type="predicted"/>
<name>A0ACC2PBU8_9HYME</name>
<sequence>MNIKPKDPLSVVGAEHQLNPVKITRDKIDLGRIAVRTTMKRGETGPSRDSWKVTMRRSIGGEWPRLRPEESLSQKPFGRNSVQERSMAPYGSSQSMAGKFHSANGLPLSSRVVWVDWSVRQSRIMSERGCWLSKAWLATDRASFVPFPGG</sequence>
<dbReference type="Proteomes" id="UP001239111">
    <property type="component" value="Chromosome 2"/>
</dbReference>
<organism evidence="1 2">
    <name type="scientific">Eretmocerus hayati</name>
    <dbReference type="NCBI Taxonomy" id="131215"/>
    <lineage>
        <taxon>Eukaryota</taxon>
        <taxon>Metazoa</taxon>
        <taxon>Ecdysozoa</taxon>
        <taxon>Arthropoda</taxon>
        <taxon>Hexapoda</taxon>
        <taxon>Insecta</taxon>
        <taxon>Pterygota</taxon>
        <taxon>Neoptera</taxon>
        <taxon>Endopterygota</taxon>
        <taxon>Hymenoptera</taxon>
        <taxon>Apocrita</taxon>
        <taxon>Proctotrupomorpha</taxon>
        <taxon>Chalcidoidea</taxon>
        <taxon>Aphelinidae</taxon>
        <taxon>Aphelininae</taxon>
        <taxon>Eretmocerus</taxon>
    </lineage>
</organism>